<sequence>MAPIRRALPLPDELIENILARVPSPRDLAFASVAHRDFRRIIAGASFPRLYRSLHPPQLLGILVPHGIMPVEAPHPNAHAARALARDADFSYGHLPGSKWRHSDARDGRVHLMRSGLHNDYDDVVLPELAVYDPFTRGYMLLPPIPDSLVAASVRVSYNCVDNFRALFVPSGDYEDAHFRVLAWMHNHAMAVVFVYSSLSGTWAV</sequence>
<reference evidence="1" key="1">
    <citation type="submission" date="2020-07" db="EMBL/GenBank/DDBJ databases">
        <title>Genome sequence and genetic diversity analysis of an under-domesticated orphan crop, white fonio (Digitaria exilis).</title>
        <authorList>
            <person name="Bennetzen J.L."/>
            <person name="Chen S."/>
            <person name="Ma X."/>
            <person name="Wang X."/>
            <person name="Yssel A.E.J."/>
            <person name="Chaluvadi S.R."/>
            <person name="Johnson M."/>
            <person name="Gangashetty P."/>
            <person name="Hamidou F."/>
            <person name="Sanogo M.D."/>
            <person name="Zwaenepoel A."/>
            <person name="Wallace J."/>
            <person name="Van De Peer Y."/>
            <person name="Van Deynze A."/>
        </authorList>
    </citation>
    <scope>NUCLEOTIDE SEQUENCE</scope>
    <source>
        <tissue evidence="1">Leaves</tissue>
    </source>
</reference>
<evidence type="ECO:0000313" key="2">
    <source>
        <dbReference type="Proteomes" id="UP000636709"/>
    </source>
</evidence>
<evidence type="ECO:0008006" key="3">
    <source>
        <dbReference type="Google" id="ProtNLM"/>
    </source>
</evidence>
<proteinExistence type="predicted"/>
<protein>
    <recommendedName>
        <fullName evidence="3">F-box domain-containing protein</fullName>
    </recommendedName>
</protein>
<dbReference type="EMBL" id="JACEFO010000507">
    <property type="protein sequence ID" value="KAF8768554.1"/>
    <property type="molecule type" value="Genomic_DNA"/>
</dbReference>
<dbReference type="AlphaFoldDB" id="A0A835FPF0"/>
<dbReference type="InterPro" id="IPR036047">
    <property type="entry name" value="F-box-like_dom_sf"/>
</dbReference>
<name>A0A835FPF0_9POAL</name>
<dbReference type="SUPFAM" id="SSF81383">
    <property type="entry name" value="F-box domain"/>
    <property type="match status" value="1"/>
</dbReference>
<dbReference type="PANTHER" id="PTHR31264:SF3">
    <property type="entry name" value="OS07G0554100 PROTEIN"/>
    <property type="match status" value="1"/>
</dbReference>
<dbReference type="PANTHER" id="PTHR31264">
    <property type="entry name" value="OS07G0554500 PROTEIN-RELATED"/>
    <property type="match status" value="1"/>
</dbReference>
<evidence type="ECO:0000313" key="1">
    <source>
        <dbReference type="EMBL" id="KAF8768554.1"/>
    </source>
</evidence>
<gene>
    <name evidence="1" type="ORF">HU200_007509</name>
</gene>
<accession>A0A835FPF0</accession>
<organism evidence="1 2">
    <name type="scientific">Digitaria exilis</name>
    <dbReference type="NCBI Taxonomy" id="1010633"/>
    <lineage>
        <taxon>Eukaryota</taxon>
        <taxon>Viridiplantae</taxon>
        <taxon>Streptophyta</taxon>
        <taxon>Embryophyta</taxon>
        <taxon>Tracheophyta</taxon>
        <taxon>Spermatophyta</taxon>
        <taxon>Magnoliopsida</taxon>
        <taxon>Liliopsida</taxon>
        <taxon>Poales</taxon>
        <taxon>Poaceae</taxon>
        <taxon>PACMAD clade</taxon>
        <taxon>Panicoideae</taxon>
        <taxon>Panicodae</taxon>
        <taxon>Paniceae</taxon>
        <taxon>Anthephorinae</taxon>
        <taxon>Digitaria</taxon>
    </lineage>
</organism>
<comment type="caution">
    <text evidence="1">The sequence shown here is derived from an EMBL/GenBank/DDBJ whole genome shotgun (WGS) entry which is preliminary data.</text>
</comment>
<keyword evidence="2" id="KW-1185">Reference proteome</keyword>
<dbReference type="Proteomes" id="UP000636709">
    <property type="component" value="Unassembled WGS sequence"/>
</dbReference>